<dbReference type="PANTHER" id="PTHR33370:SF1">
    <property type="entry name" value="TRANSLATION INITIATION FACTOR IF-1, CHLOROPLASTIC"/>
    <property type="match status" value="1"/>
</dbReference>
<dbReference type="GO" id="GO:0005829">
    <property type="term" value="C:cytosol"/>
    <property type="evidence" value="ECO:0007669"/>
    <property type="project" value="TreeGrafter"/>
</dbReference>
<comment type="similarity">
    <text evidence="2">Belongs to the IF-1 family.</text>
</comment>
<geneLocation type="chloroplast" evidence="6"/>
<organism evidence="6">
    <name type="scientific">Agrimonia pilosa</name>
    <name type="common">hairy agrimony</name>
    <dbReference type="NCBI Taxonomy" id="74656"/>
    <lineage>
        <taxon>Eukaryota</taxon>
        <taxon>Viridiplantae</taxon>
        <taxon>Streptophyta</taxon>
        <taxon>Embryophyta</taxon>
        <taxon>Tracheophyta</taxon>
        <taxon>Spermatophyta</taxon>
        <taxon>Magnoliopsida</taxon>
        <taxon>eudicotyledons</taxon>
        <taxon>Gunneridae</taxon>
        <taxon>Pentapetalae</taxon>
        <taxon>rosids</taxon>
        <taxon>fabids</taxon>
        <taxon>Rosales</taxon>
        <taxon>Rosaceae</taxon>
        <taxon>Rosoideae</taxon>
        <taxon>Sanguisorbeae</taxon>
        <taxon>Agrimoniinae</taxon>
        <taxon>Agrimonia</taxon>
    </lineage>
</organism>
<sequence length="62" mass="7258">MICIYLVHLDNENPISGFASEKVQRNFIRILPVNRIKILISSYDSTKGHIIYIVIIYYKSKD</sequence>
<keyword evidence="6" id="KW-0934">Plastid</keyword>
<keyword evidence="4 6" id="KW-0396">Initiation factor</keyword>
<dbReference type="GO" id="GO:0003743">
    <property type="term" value="F:translation initiation factor activity"/>
    <property type="evidence" value="ECO:0007669"/>
    <property type="project" value="UniProtKB-KW"/>
</dbReference>
<name>A0A8K1RPX6_9ROSA</name>
<comment type="function">
    <text evidence="1">One of the essential components for the initiation of protein synthesis. Stabilizes the binding of IF-2 and IF-3 on the 30S subunit to which N-formylmethionyl-tRNA(fMet) subsequently binds. Helps modulate mRNA selection, yielding the 30S pre-initiation complex (PIC). Upon addition of the 50S ribosomal subunit IF-1, IF-2 and IF-3 are released leaving the mature 70S translation initiation complex.</text>
</comment>
<dbReference type="SUPFAM" id="SSF50249">
    <property type="entry name" value="Nucleic acid-binding proteins"/>
    <property type="match status" value="1"/>
</dbReference>
<keyword evidence="6" id="KW-0150">Chloroplast</keyword>
<reference evidence="6" key="1">
    <citation type="submission" date="2021-05" db="EMBL/GenBank/DDBJ databases">
        <title>The complete chloroplast genome of the Chinese medicinal herb Agrimonia pilosa Ledeb. from Zhejiang Province and its phylogenetic relationship analysis.</title>
        <authorList>
            <person name="Dai Q."/>
            <person name="Cheng R."/>
        </authorList>
    </citation>
    <scope>NUCLEOTIDE SEQUENCE</scope>
</reference>
<dbReference type="GO" id="GO:0043022">
    <property type="term" value="F:ribosome binding"/>
    <property type="evidence" value="ECO:0007669"/>
    <property type="project" value="TreeGrafter"/>
</dbReference>
<protein>
    <submittedName>
        <fullName evidence="6">Translational initiation factor 1</fullName>
    </submittedName>
</protein>
<comment type="subunit">
    <text evidence="3">Component of the 30S ribosomal translation pre-initiation complex which assembles on the 30S ribosome in the order IF-2 and IF-3, IF-1 and N-formylmethionyl-tRNA(fMet); mRNA recruitment can occur at any time during PIC assembly.</text>
</comment>
<accession>A0A8K1RPX6</accession>
<gene>
    <name evidence="6" type="primary">infA</name>
</gene>
<dbReference type="Gene3D" id="2.40.50.140">
    <property type="entry name" value="Nucleic acid-binding proteins"/>
    <property type="match status" value="1"/>
</dbReference>
<evidence type="ECO:0000256" key="5">
    <source>
        <dbReference type="ARBA" id="ARBA00022917"/>
    </source>
</evidence>
<evidence type="ECO:0000256" key="3">
    <source>
        <dbReference type="ARBA" id="ARBA00011599"/>
    </source>
</evidence>
<evidence type="ECO:0000313" key="6">
    <source>
        <dbReference type="EMBL" id="UEP16043.1"/>
    </source>
</evidence>
<dbReference type="EMBL" id="MZ297481">
    <property type="protein sequence ID" value="UEP16043.1"/>
    <property type="molecule type" value="Genomic_DNA"/>
</dbReference>
<dbReference type="AlphaFoldDB" id="A0A8K1RPX6"/>
<evidence type="ECO:0000256" key="1">
    <source>
        <dbReference type="ARBA" id="ARBA00003935"/>
    </source>
</evidence>
<keyword evidence="5" id="KW-0648">Protein biosynthesis</keyword>
<dbReference type="PANTHER" id="PTHR33370">
    <property type="entry name" value="TRANSLATION INITIATION FACTOR IF-1, CHLOROPLASTIC"/>
    <property type="match status" value="1"/>
</dbReference>
<dbReference type="InterPro" id="IPR004368">
    <property type="entry name" value="TIF_IF1"/>
</dbReference>
<evidence type="ECO:0000256" key="4">
    <source>
        <dbReference type="ARBA" id="ARBA00022540"/>
    </source>
</evidence>
<evidence type="ECO:0000256" key="2">
    <source>
        <dbReference type="ARBA" id="ARBA00010939"/>
    </source>
</evidence>
<dbReference type="InterPro" id="IPR012340">
    <property type="entry name" value="NA-bd_OB-fold"/>
</dbReference>
<proteinExistence type="inferred from homology"/>